<dbReference type="Gene3D" id="1.25.40.10">
    <property type="entry name" value="Tetratricopeptide repeat domain"/>
    <property type="match status" value="1"/>
</dbReference>
<keyword evidence="2" id="KW-0067">ATP-binding</keyword>
<dbReference type="AlphaFoldDB" id="A0A5D0UDF2"/>
<dbReference type="PANTHER" id="PTHR16305">
    <property type="entry name" value="TESTICULAR SOLUBLE ADENYLYL CYCLASE"/>
    <property type="match status" value="1"/>
</dbReference>
<dbReference type="GO" id="GO:0003677">
    <property type="term" value="F:DNA binding"/>
    <property type="evidence" value="ECO:0007669"/>
    <property type="project" value="InterPro"/>
</dbReference>
<dbReference type="GO" id="GO:0005737">
    <property type="term" value="C:cytoplasm"/>
    <property type="evidence" value="ECO:0007669"/>
    <property type="project" value="TreeGrafter"/>
</dbReference>
<dbReference type="SUPFAM" id="SSF48452">
    <property type="entry name" value="TPR-like"/>
    <property type="match status" value="1"/>
</dbReference>
<dbReference type="Proteomes" id="UP000322634">
    <property type="component" value="Unassembled WGS sequence"/>
</dbReference>
<dbReference type="InterPro" id="IPR036388">
    <property type="entry name" value="WH-like_DNA-bd_sf"/>
</dbReference>
<dbReference type="Gene3D" id="1.10.10.10">
    <property type="entry name" value="Winged helix-like DNA-binding domain superfamily/Winged helix DNA-binding domain"/>
    <property type="match status" value="1"/>
</dbReference>
<dbReference type="SUPFAM" id="SSF52540">
    <property type="entry name" value="P-loop containing nucleoside triphosphate hydrolases"/>
    <property type="match status" value="1"/>
</dbReference>
<dbReference type="SUPFAM" id="SSF46894">
    <property type="entry name" value="C-terminal effector domain of the bipartite response regulators"/>
    <property type="match status" value="1"/>
</dbReference>
<dbReference type="GO" id="GO:0006355">
    <property type="term" value="P:regulation of DNA-templated transcription"/>
    <property type="evidence" value="ECO:0007669"/>
    <property type="project" value="InterPro"/>
</dbReference>
<dbReference type="InterPro" id="IPR000792">
    <property type="entry name" value="Tscrpt_reg_LuxR_C"/>
</dbReference>
<name>A0A5D0UDF2_9ACTN</name>
<dbReference type="InterPro" id="IPR041664">
    <property type="entry name" value="AAA_16"/>
</dbReference>
<evidence type="ECO:0000256" key="3">
    <source>
        <dbReference type="SAM" id="MobiDB-lite"/>
    </source>
</evidence>
<dbReference type="Pfam" id="PF00196">
    <property type="entry name" value="GerE"/>
    <property type="match status" value="1"/>
</dbReference>
<keyword evidence="1" id="KW-0547">Nucleotide-binding</keyword>
<dbReference type="EMBL" id="VSFF01000004">
    <property type="protein sequence ID" value="TYC16084.1"/>
    <property type="molecule type" value="Genomic_DNA"/>
</dbReference>
<dbReference type="PRINTS" id="PR00038">
    <property type="entry name" value="HTHLUXR"/>
</dbReference>
<dbReference type="RefSeq" id="WP_148349879.1">
    <property type="nucleotide sequence ID" value="NZ_JBHSBF010000009.1"/>
</dbReference>
<dbReference type="GO" id="GO:0005524">
    <property type="term" value="F:ATP binding"/>
    <property type="evidence" value="ECO:0007669"/>
    <property type="project" value="UniProtKB-KW"/>
</dbReference>
<feature type="compositionally biased region" description="Basic and acidic residues" evidence="3">
    <location>
        <begin position="133"/>
        <end position="149"/>
    </location>
</feature>
<evidence type="ECO:0000313" key="6">
    <source>
        <dbReference type="Proteomes" id="UP000322634"/>
    </source>
</evidence>
<gene>
    <name evidence="5" type="ORF">FXF65_12255</name>
</gene>
<accession>A0A5D0UDF2</accession>
<proteinExistence type="predicted"/>
<organism evidence="5 6">
    <name type="scientific">Actinomadura syzygii</name>
    <dbReference type="NCBI Taxonomy" id="1427538"/>
    <lineage>
        <taxon>Bacteria</taxon>
        <taxon>Bacillati</taxon>
        <taxon>Actinomycetota</taxon>
        <taxon>Actinomycetes</taxon>
        <taxon>Streptosporangiales</taxon>
        <taxon>Thermomonosporaceae</taxon>
        <taxon>Actinomadura</taxon>
    </lineage>
</organism>
<dbReference type="SMART" id="SM00421">
    <property type="entry name" value="HTH_LUXR"/>
    <property type="match status" value="1"/>
</dbReference>
<feature type="region of interest" description="Disordered" evidence="3">
    <location>
        <begin position="82"/>
        <end position="153"/>
    </location>
</feature>
<dbReference type="OrthoDB" id="3178131at2"/>
<dbReference type="CDD" id="cd06170">
    <property type="entry name" value="LuxR_C_like"/>
    <property type="match status" value="1"/>
</dbReference>
<reference evidence="5 6" key="1">
    <citation type="submission" date="2019-08" db="EMBL/GenBank/DDBJ databases">
        <title>Actinomadura sp. nov. CYP1-5 isolated from mountain soil.</title>
        <authorList>
            <person name="Songsumanus A."/>
            <person name="Kuncharoen N."/>
            <person name="Kudo T."/>
            <person name="Yuki M."/>
            <person name="Igarashi Y."/>
            <person name="Tanasupawat S."/>
        </authorList>
    </citation>
    <scope>NUCLEOTIDE SEQUENCE [LARGE SCALE GENOMIC DNA]</scope>
    <source>
        <strain evidence="5 6">GKU157</strain>
    </source>
</reference>
<evidence type="ECO:0000256" key="2">
    <source>
        <dbReference type="ARBA" id="ARBA00022840"/>
    </source>
</evidence>
<dbReference type="PROSITE" id="PS50043">
    <property type="entry name" value="HTH_LUXR_2"/>
    <property type="match status" value="1"/>
</dbReference>
<dbReference type="GO" id="GO:0004016">
    <property type="term" value="F:adenylate cyclase activity"/>
    <property type="evidence" value="ECO:0007669"/>
    <property type="project" value="TreeGrafter"/>
</dbReference>
<evidence type="ECO:0000313" key="5">
    <source>
        <dbReference type="EMBL" id="TYC16084.1"/>
    </source>
</evidence>
<feature type="compositionally biased region" description="Polar residues" evidence="3">
    <location>
        <begin position="116"/>
        <end position="128"/>
    </location>
</feature>
<evidence type="ECO:0000256" key="1">
    <source>
        <dbReference type="ARBA" id="ARBA00022741"/>
    </source>
</evidence>
<feature type="domain" description="HTH luxR-type" evidence="4">
    <location>
        <begin position="915"/>
        <end position="980"/>
    </location>
</feature>
<dbReference type="PANTHER" id="PTHR16305:SF28">
    <property type="entry name" value="GUANYLATE CYCLASE DOMAIN-CONTAINING PROTEIN"/>
    <property type="match status" value="1"/>
</dbReference>
<dbReference type="Pfam" id="PF13191">
    <property type="entry name" value="AAA_16"/>
    <property type="match status" value="1"/>
</dbReference>
<dbReference type="InterPro" id="IPR027417">
    <property type="entry name" value="P-loop_NTPase"/>
</dbReference>
<protein>
    <submittedName>
        <fullName evidence="5">AAA family ATPase</fullName>
    </submittedName>
</protein>
<dbReference type="InterPro" id="IPR011990">
    <property type="entry name" value="TPR-like_helical_dom_sf"/>
</dbReference>
<dbReference type="InterPro" id="IPR016032">
    <property type="entry name" value="Sig_transdc_resp-reg_C-effctor"/>
</dbReference>
<keyword evidence="6" id="KW-1185">Reference proteome</keyword>
<evidence type="ECO:0000259" key="4">
    <source>
        <dbReference type="PROSITE" id="PS50043"/>
    </source>
</evidence>
<comment type="caution">
    <text evidence="5">The sequence shown here is derived from an EMBL/GenBank/DDBJ whole genome shotgun (WGS) entry which is preliminary data.</text>
</comment>
<sequence length="984" mass="106135">MLVRRAETLENLHDLLISSARGDGAVAAISGPTAIGKTALLNAVAERAAGTGSLVLSALGSWDERHVPYGVLGQLFPSMELRRSKPRGPAKPCSGAGTPDTGDDDAAALDTGGQNDGASDTGDGNTIWNGRYTESKDAWNKDTGSKEPNDGEPLAIARAAHEIITRLTRRHHLLITVDDVQHADAASLWCLRYVAQRLSPLSLALVFTHGASIEEKPPSILHDLLYRPNVRRFHLEPLSLDDIAHLAEDEGRTSCAHTPDLVAEIHALTAGNPLLVEALLEEHRVCGEPGADDPRDLGTGPDAGHGLPTGHVFHQAVLACVHRLGPSAVRLAHSIALLDDSASTLLLSRLSGIDPDLVDRLIRMLTKIGVLDGPRFRRVAVRQAVLHEIPPGDGADLRHRAARLLHEAGAPARVVAPHLLGAGPLREGWVLPVLQEAAHEALVDNDVTRVIRYLELANECCTDEAQRTAVKVQYAGVQWQLRPAASAQHFAALKAPLLAGRLPADDTLQLAQGMLFHLDFDDALAVIEHLGTGQQADWESDIELHGTRLLLAAEYPGVLERMSRPLPGVEVSVTSPSGLRASHALVRILERGADEYAIATAEQVLQSTEKRPPAMTRGRRLAALLSLIYADRLDAAGDWCERLTAEIGEHDAPAGRAVMDCVSALVALRRGRLAHAVEEATTALAVLSGQKWNVSGAMAVAILVEAHTAMGDHQAAARQLTLEVPPELFLTRAGLHYLYARGRHLLATDNTYMALSDFMKCGELMRRWNIDTPALVPWRLGAAEAWRRLGDHEQATRLVEEQLARADTGLRRSRGMALQTLASVRTAAQRPTILQDALQLLEASGARYETAGVLADLSGAYQKLGDKAKARRTARRAWRIAKSCNAEAMCQALLPTASPQPAATSAAGGDGAAAGYDTFARLSDSERRVAMLAAQAYTNREIADKLFITVSTVEQHLTRVYRKMEIRNREQLLAAIHIDNSQAV</sequence>